<evidence type="ECO:0000256" key="2">
    <source>
        <dbReference type="ARBA" id="ARBA00008109"/>
    </source>
</evidence>
<keyword evidence="7" id="KW-0067">ATP-binding</keyword>
<gene>
    <name evidence="13" type="ORF">TEA_020146</name>
</gene>
<dbReference type="SUPFAM" id="SSF81653">
    <property type="entry name" value="Calcium ATPase, transduction domain A"/>
    <property type="match status" value="1"/>
</dbReference>
<evidence type="ECO:0000256" key="4">
    <source>
        <dbReference type="ARBA" id="ARBA00022692"/>
    </source>
</evidence>
<dbReference type="PANTHER" id="PTHR24092:SF175">
    <property type="entry name" value="PHOSPHOLIPID-TRANSPORTING ATPASE"/>
    <property type="match status" value="1"/>
</dbReference>
<dbReference type="GO" id="GO:0003676">
    <property type="term" value="F:nucleic acid binding"/>
    <property type="evidence" value="ECO:0007669"/>
    <property type="project" value="InterPro"/>
</dbReference>
<dbReference type="EC" id="7.6.2.1" evidence="3"/>
<dbReference type="GO" id="GO:0046872">
    <property type="term" value="F:metal ion binding"/>
    <property type="evidence" value="ECO:0007669"/>
    <property type="project" value="UniProtKB-KW"/>
</dbReference>
<comment type="similarity">
    <text evidence="2">Belongs to the cation transport ATPase (P-type) (TC 3.A.3) family. Type IV subfamily.</text>
</comment>
<keyword evidence="8" id="KW-1278">Translocase</keyword>
<dbReference type="InterPro" id="IPR002052">
    <property type="entry name" value="DNA_methylase_N6_adenine_CS"/>
</dbReference>
<keyword evidence="10" id="KW-0472">Membrane</keyword>
<dbReference type="Pfam" id="PF00122">
    <property type="entry name" value="E1-E2_ATPase"/>
    <property type="match status" value="1"/>
</dbReference>
<keyword evidence="4" id="KW-0812">Transmembrane</keyword>
<evidence type="ECO:0000313" key="13">
    <source>
        <dbReference type="EMBL" id="THG02114.1"/>
    </source>
</evidence>
<dbReference type="Gene3D" id="3.40.50.150">
    <property type="entry name" value="Vaccinia Virus protein VP39"/>
    <property type="match status" value="1"/>
</dbReference>
<keyword evidence="6" id="KW-0547">Nucleotide-binding</keyword>
<evidence type="ECO:0000256" key="10">
    <source>
        <dbReference type="ARBA" id="ARBA00023136"/>
    </source>
</evidence>
<dbReference type="AlphaFoldDB" id="A0A4S4DI96"/>
<evidence type="ECO:0000256" key="6">
    <source>
        <dbReference type="ARBA" id="ARBA00022741"/>
    </source>
</evidence>
<reference evidence="13 14" key="1">
    <citation type="journal article" date="2018" name="Proc. Natl. Acad. Sci. U.S.A.">
        <title>Draft genome sequence of Camellia sinensis var. sinensis provides insights into the evolution of the tea genome and tea quality.</title>
        <authorList>
            <person name="Wei C."/>
            <person name="Yang H."/>
            <person name="Wang S."/>
            <person name="Zhao J."/>
            <person name="Liu C."/>
            <person name="Gao L."/>
            <person name="Xia E."/>
            <person name="Lu Y."/>
            <person name="Tai Y."/>
            <person name="She G."/>
            <person name="Sun J."/>
            <person name="Cao H."/>
            <person name="Tong W."/>
            <person name="Gao Q."/>
            <person name="Li Y."/>
            <person name="Deng W."/>
            <person name="Jiang X."/>
            <person name="Wang W."/>
            <person name="Chen Q."/>
            <person name="Zhang S."/>
            <person name="Li H."/>
            <person name="Wu J."/>
            <person name="Wang P."/>
            <person name="Li P."/>
            <person name="Shi C."/>
            <person name="Zheng F."/>
            <person name="Jian J."/>
            <person name="Huang B."/>
            <person name="Shan D."/>
            <person name="Shi M."/>
            <person name="Fang C."/>
            <person name="Yue Y."/>
            <person name="Li F."/>
            <person name="Li D."/>
            <person name="Wei S."/>
            <person name="Han B."/>
            <person name="Jiang C."/>
            <person name="Yin Y."/>
            <person name="Xia T."/>
            <person name="Zhang Z."/>
            <person name="Bennetzen J.L."/>
            <person name="Zhao S."/>
            <person name="Wan X."/>
        </authorList>
    </citation>
    <scope>NUCLEOTIDE SEQUENCE [LARGE SCALE GENOMIC DNA]</scope>
    <source>
        <strain evidence="14">cv. Shuchazao</strain>
        <tissue evidence="13">Leaf</tissue>
    </source>
</reference>
<dbReference type="GO" id="GO:0140326">
    <property type="term" value="F:ATPase-coupled intramembrane lipid transporter activity"/>
    <property type="evidence" value="ECO:0007669"/>
    <property type="project" value="UniProtKB-EC"/>
</dbReference>
<dbReference type="FunFam" id="2.70.150.10:FF:000023">
    <property type="entry name" value="Phospholipid-transporting ATPase"/>
    <property type="match status" value="1"/>
</dbReference>
<dbReference type="InterPro" id="IPR059000">
    <property type="entry name" value="ATPase_P-type_domA"/>
</dbReference>
<keyword evidence="14" id="KW-1185">Reference proteome</keyword>
<proteinExistence type="inferred from homology"/>
<dbReference type="GO" id="GO:0032259">
    <property type="term" value="P:methylation"/>
    <property type="evidence" value="ECO:0007669"/>
    <property type="project" value="InterPro"/>
</dbReference>
<sequence>MYRDWLDNTDFTVIGVIKLPGVRKSTIMNELYGFDGTSLDGYQRMALVLLGAYSLVRQLSIKLRERHGIFDLSTQFYPAYFLPPASLGNLTNDIEVNNRKVKVHQSDGVFEHIEWKNLRVGDIVKVEKNEFFPADLLLLSSSYEDAICYVETMNLDGETNLKLKQELKVTSFLHDDFDFRDFKALVKCEDPNANLYSFVESMEFEEQRHPLTPKQLHLRDSKLRNTDYIYGAIIFTGLDTKLDVDFVQNDVRNLRWRGPIIDTIVMNPPFRTWKKGADMDFLFATLKTRNATGLVAPTIATGLGVLTHTLGTLVPVIGASGFATAAAATVIGTIVGGFR</sequence>
<evidence type="ECO:0000256" key="7">
    <source>
        <dbReference type="ARBA" id="ARBA00022840"/>
    </source>
</evidence>
<dbReference type="EMBL" id="SDRB02011247">
    <property type="protein sequence ID" value="THG02114.1"/>
    <property type="molecule type" value="Genomic_DNA"/>
</dbReference>
<keyword evidence="9" id="KW-1133">Transmembrane helix</keyword>
<dbReference type="GO" id="GO:0005524">
    <property type="term" value="F:ATP binding"/>
    <property type="evidence" value="ECO:0007669"/>
    <property type="project" value="UniProtKB-KW"/>
</dbReference>
<evidence type="ECO:0000256" key="1">
    <source>
        <dbReference type="ARBA" id="ARBA00004370"/>
    </source>
</evidence>
<dbReference type="GO" id="GO:0005886">
    <property type="term" value="C:plasma membrane"/>
    <property type="evidence" value="ECO:0007669"/>
    <property type="project" value="TreeGrafter"/>
</dbReference>
<protein>
    <recommendedName>
        <fullName evidence="3">P-type phospholipid transporter</fullName>
        <ecNumber evidence="3">7.6.2.1</ecNumber>
    </recommendedName>
</protein>
<comment type="subcellular location">
    <subcellularLocation>
        <location evidence="1">Membrane</location>
    </subcellularLocation>
</comment>
<name>A0A4S4DI96_CAMSN</name>
<comment type="catalytic activity">
    <reaction evidence="11">
        <text>ATP + H2O + phospholipidSide 1 = ADP + phosphate + phospholipidSide 2.</text>
        <dbReference type="EC" id="7.6.2.1"/>
    </reaction>
</comment>
<evidence type="ECO:0000256" key="8">
    <source>
        <dbReference type="ARBA" id="ARBA00022967"/>
    </source>
</evidence>
<evidence type="ECO:0000256" key="5">
    <source>
        <dbReference type="ARBA" id="ARBA00022723"/>
    </source>
</evidence>
<organism evidence="13 14">
    <name type="scientific">Camellia sinensis var. sinensis</name>
    <name type="common">China tea</name>
    <dbReference type="NCBI Taxonomy" id="542762"/>
    <lineage>
        <taxon>Eukaryota</taxon>
        <taxon>Viridiplantae</taxon>
        <taxon>Streptophyta</taxon>
        <taxon>Embryophyta</taxon>
        <taxon>Tracheophyta</taxon>
        <taxon>Spermatophyta</taxon>
        <taxon>Magnoliopsida</taxon>
        <taxon>eudicotyledons</taxon>
        <taxon>Gunneridae</taxon>
        <taxon>Pentapetalae</taxon>
        <taxon>asterids</taxon>
        <taxon>Ericales</taxon>
        <taxon>Theaceae</taxon>
        <taxon>Camellia</taxon>
    </lineage>
</organism>
<dbReference type="Gene3D" id="2.70.150.10">
    <property type="entry name" value="Calcium-transporting ATPase, cytoplasmic transduction domain A"/>
    <property type="match status" value="1"/>
</dbReference>
<dbReference type="GO" id="GO:0008168">
    <property type="term" value="F:methyltransferase activity"/>
    <property type="evidence" value="ECO:0007669"/>
    <property type="project" value="InterPro"/>
</dbReference>
<accession>A0A4S4DI96</accession>
<dbReference type="InterPro" id="IPR029063">
    <property type="entry name" value="SAM-dependent_MTases_sf"/>
</dbReference>
<dbReference type="InterPro" id="IPR008250">
    <property type="entry name" value="ATPase_P-typ_transduc_dom_A_sf"/>
</dbReference>
<evidence type="ECO:0000313" key="14">
    <source>
        <dbReference type="Proteomes" id="UP000306102"/>
    </source>
</evidence>
<keyword evidence="5" id="KW-0479">Metal-binding</keyword>
<evidence type="ECO:0000256" key="3">
    <source>
        <dbReference type="ARBA" id="ARBA00012189"/>
    </source>
</evidence>
<dbReference type="GO" id="GO:0045332">
    <property type="term" value="P:phospholipid translocation"/>
    <property type="evidence" value="ECO:0007669"/>
    <property type="project" value="TreeGrafter"/>
</dbReference>
<dbReference type="Proteomes" id="UP000306102">
    <property type="component" value="Unassembled WGS sequence"/>
</dbReference>
<evidence type="ECO:0000259" key="12">
    <source>
        <dbReference type="Pfam" id="PF00122"/>
    </source>
</evidence>
<evidence type="ECO:0000256" key="9">
    <source>
        <dbReference type="ARBA" id="ARBA00022989"/>
    </source>
</evidence>
<dbReference type="STRING" id="542762.A0A4S4DI96"/>
<evidence type="ECO:0000256" key="11">
    <source>
        <dbReference type="ARBA" id="ARBA00034036"/>
    </source>
</evidence>
<feature type="domain" description="P-type ATPase A" evidence="12">
    <location>
        <begin position="97"/>
        <end position="165"/>
    </location>
</feature>
<dbReference type="PROSITE" id="PS00092">
    <property type="entry name" value="N6_MTASE"/>
    <property type="match status" value="1"/>
</dbReference>
<dbReference type="PANTHER" id="PTHR24092">
    <property type="entry name" value="PROBABLE PHOSPHOLIPID-TRANSPORTING ATPASE"/>
    <property type="match status" value="1"/>
</dbReference>
<dbReference type="SUPFAM" id="SSF53335">
    <property type="entry name" value="S-adenosyl-L-methionine-dependent methyltransferases"/>
    <property type="match status" value="1"/>
</dbReference>
<comment type="caution">
    <text evidence="13">The sequence shown here is derived from an EMBL/GenBank/DDBJ whole genome shotgun (WGS) entry which is preliminary data.</text>
</comment>